<keyword evidence="4" id="KW-1185">Reference proteome</keyword>
<reference evidence="3 4" key="3">
    <citation type="journal article" date="2017" name="Mol. Plant Pathol.">
        <title>A gapless genome sequence of the fungus Botrytis cinerea.</title>
        <authorList>
            <person name="Van Kan J.A."/>
            <person name="Stassen J.H."/>
            <person name="Mosbach A."/>
            <person name="Van Der Lee T.A."/>
            <person name="Faino L."/>
            <person name="Farmer A.D."/>
            <person name="Papasotiriou D.G."/>
            <person name="Zhou S."/>
            <person name="Seidl M.F."/>
            <person name="Cottam E."/>
            <person name="Edel D."/>
            <person name="Hahn M."/>
            <person name="Schwartz D.C."/>
            <person name="Dietrich R.A."/>
            <person name="Widdison S."/>
            <person name="Scalliet G."/>
        </authorList>
    </citation>
    <scope>NUCLEOTIDE SEQUENCE [LARGE SCALE GENOMIC DNA]</scope>
    <source>
        <strain evidence="3 4">B05.10</strain>
    </source>
</reference>
<keyword evidence="2" id="KW-0560">Oxidoreductase</keyword>
<dbReference type="Proteomes" id="UP000001798">
    <property type="component" value="Chromosome 16"/>
</dbReference>
<name>A0A384K6K4_BOTFB</name>
<evidence type="ECO:0000313" key="3">
    <source>
        <dbReference type="EMBL" id="ATZ58391.1"/>
    </source>
</evidence>
<accession>A0A384K6K4</accession>
<evidence type="ECO:0000256" key="2">
    <source>
        <dbReference type="ARBA" id="ARBA00023002"/>
    </source>
</evidence>
<reference evidence="3 4" key="1">
    <citation type="journal article" date="2011" name="PLoS Genet.">
        <title>Genomic analysis of the necrotrophic fungal pathogens Sclerotinia sclerotiorum and Botrytis cinerea.</title>
        <authorList>
            <person name="Amselem J."/>
            <person name="Cuomo C.A."/>
            <person name="van Kan J.A."/>
            <person name="Viaud M."/>
            <person name="Benito E.P."/>
            <person name="Couloux A."/>
            <person name="Coutinho P.M."/>
            <person name="de Vries R.P."/>
            <person name="Dyer P.S."/>
            <person name="Fillinger S."/>
            <person name="Fournier E."/>
            <person name="Gout L."/>
            <person name="Hahn M."/>
            <person name="Kohn L."/>
            <person name="Lapalu N."/>
            <person name="Plummer K.M."/>
            <person name="Pradier J.M."/>
            <person name="Quevillon E."/>
            <person name="Sharon A."/>
            <person name="Simon A."/>
            <person name="ten Have A."/>
            <person name="Tudzynski B."/>
            <person name="Tudzynski P."/>
            <person name="Wincker P."/>
            <person name="Andrew M."/>
            <person name="Anthouard V."/>
            <person name="Beever R.E."/>
            <person name="Beffa R."/>
            <person name="Benoit I."/>
            <person name="Bouzid O."/>
            <person name="Brault B."/>
            <person name="Chen Z."/>
            <person name="Choquer M."/>
            <person name="Collemare J."/>
            <person name="Cotton P."/>
            <person name="Danchin E.G."/>
            <person name="Da Silva C."/>
            <person name="Gautier A."/>
            <person name="Giraud C."/>
            <person name="Giraud T."/>
            <person name="Gonzalez C."/>
            <person name="Grossetete S."/>
            <person name="Guldener U."/>
            <person name="Henrissat B."/>
            <person name="Howlett B.J."/>
            <person name="Kodira C."/>
            <person name="Kretschmer M."/>
            <person name="Lappartient A."/>
            <person name="Leroch M."/>
            <person name="Levis C."/>
            <person name="Mauceli E."/>
            <person name="Neuveglise C."/>
            <person name="Oeser B."/>
            <person name="Pearson M."/>
            <person name="Poulain J."/>
            <person name="Poussereau N."/>
            <person name="Quesneville H."/>
            <person name="Rascle C."/>
            <person name="Schumacher J."/>
            <person name="Segurens B."/>
            <person name="Sexton A."/>
            <person name="Silva E."/>
            <person name="Sirven C."/>
            <person name="Soanes D.M."/>
            <person name="Talbot N.J."/>
            <person name="Templeton M."/>
            <person name="Yandava C."/>
            <person name="Yarden O."/>
            <person name="Zeng Q."/>
            <person name="Rollins J.A."/>
            <person name="Lebrun M.H."/>
            <person name="Dickman M."/>
        </authorList>
    </citation>
    <scope>NUCLEOTIDE SEQUENCE [LARGE SCALE GENOMIC DNA]</scope>
    <source>
        <strain evidence="3 4">B05.10</strain>
    </source>
</reference>
<dbReference type="PANTHER" id="PTHR43669:SF4">
    <property type="entry name" value="SHORT-CHAIN DEHYDROGENASE"/>
    <property type="match status" value="1"/>
</dbReference>
<protein>
    <submittedName>
        <fullName evidence="3">Uncharacterized protein</fullName>
    </submittedName>
</protein>
<dbReference type="VEuPathDB" id="FungiDB:Bcin16g01870"/>
<dbReference type="InterPro" id="IPR036291">
    <property type="entry name" value="NAD(P)-bd_dom_sf"/>
</dbReference>
<evidence type="ECO:0000313" key="4">
    <source>
        <dbReference type="Proteomes" id="UP000001798"/>
    </source>
</evidence>
<comment type="similarity">
    <text evidence="1">Belongs to the short-chain dehydrogenases/reductases (SDR) family.</text>
</comment>
<sequence length="302" mass="32558">MRLVCAKLRFNTRSFSKTPIKMATKTVLILGSGPRIGEAVSEKFAAEGYKVAIVSRKGTDSVNEKGYLSLSADFANTDPSILASVFDKFKSEFSTAPSVVIYNAGSITPPPDAESALSIPSVSRHQTNFQPLVSAHKSPLHLNVLKKISPHLPLEAFLIHRNAKFVALQARVANDLNVNVVTPFIAAQEAIKGWETLPEESKKVFIYTGNICNVAVLPVPLLLNGGMGKAATAYWLGVADGAYTAKGYRFIYADQRQADGKIAGQAVNGPAHADFYSQLAASGAENVPWHATFVKDQGYTKF</sequence>
<evidence type="ECO:0000256" key="1">
    <source>
        <dbReference type="ARBA" id="ARBA00006484"/>
    </source>
</evidence>
<dbReference type="SUPFAM" id="SSF51735">
    <property type="entry name" value="NAD(P)-binding Rossmann-fold domains"/>
    <property type="match status" value="1"/>
</dbReference>
<dbReference type="GeneID" id="5433922"/>
<dbReference type="AlphaFoldDB" id="A0A384K6K4"/>
<gene>
    <name evidence="3" type="ORF">BCIN_16g01870</name>
</gene>
<organism evidence="3 4">
    <name type="scientific">Botryotinia fuckeliana (strain B05.10)</name>
    <name type="common">Noble rot fungus</name>
    <name type="synonym">Botrytis cinerea</name>
    <dbReference type="NCBI Taxonomy" id="332648"/>
    <lineage>
        <taxon>Eukaryota</taxon>
        <taxon>Fungi</taxon>
        <taxon>Dikarya</taxon>
        <taxon>Ascomycota</taxon>
        <taxon>Pezizomycotina</taxon>
        <taxon>Leotiomycetes</taxon>
        <taxon>Helotiales</taxon>
        <taxon>Sclerotiniaceae</taxon>
        <taxon>Botrytis</taxon>
    </lineage>
</organism>
<dbReference type="GO" id="GO:0016491">
    <property type="term" value="F:oxidoreductase activity"/>
    <property type="evidence" value="ECO:0007669"/>
    <property type="project" value="UniProtKB-KW"/>
</dbReference>
<reference evidence="3 4" key="2">
    <citation type="journal article" date="2012" name="Eukaryot. Cell">
        <title>Genome update of Botrytis cinerea strains B05.10 and T4.</title>
        <authorList>
            <person name="Staats M."/>
            <person name="van Kan J.A."/>
        </authorList>
    </citation>
    <scope>NUCLEOTIDE SEQUENCE [LARGE SCALE GENOMIC DNA]</scope>
    <source>
        <strain evidence="3 4">B05.10</strain>
    </source>
</reference>
<proteinExistence type="inferred from homology"/>
<dbReference type="EMBL" id="CP009820">
    <property type="protein sequence ID" value="ATZ58391.1"/>
    <property type="molecule type" value="Genomic_DNA"/>
</dbReference>
<dbReference type="RefSeq" id="XP_024553756.1">
    <property type="nucleotide sequence ID" value="XM_024697938.1"/>
</dbReference>
<dbReference type="Gene3D" id="3.40.50.720">
    <property type="entry name" value="NAD(P)-binding Rossmann-like Domain"/>
    <property type="match status" value="1"/>
</dbReference>
<dbReference type="OrthoDB" id="5336600at2759"/>
<dbReference type="PANTHER" id="PTHR43669">
    <property type="entry name" value="5-KETO-D-GLUCONATE 5-REDUCTASE"/>
    <property type="match status" value="1"/>
</dbReference>